<keyword evidence="5" id="KW-1185">Reference proteome</keyword>
<comment type="caution">
    <text evidence="4">The sequence shown here is derived from an EMBL/GenBank/DDBJ whole genome shotgun (WGS) entry which is preliminary data.</text>
</comment>
<organism evidence="4 5">
    <name type="scientific">Aliidiomarina haloalkalitolerans</name>
    <dbReference type="NCBI Taxonomy" id="859059"/>
    <lineage>
        <taxon>Bacteria</taxon>
        <taxon>Pseudomonadati</taxon>
        <taxon>Pseudomonadota</taxon>
        <taxon>Gammaproteobacteria</taxon>
        <taxon>Alteromonadales</taxon>
        <taxon>Idiomarinaceae</taxon>
        <taxon>Aliidiomarina</taxon>
    </lineage>
</organism>
<evidence type="ECO:0000313" key="4">
    <source>
        <dbReference type="EMBL" id="RUO21386.1"/>
    </source>
</evidence>
<feature type="domain" description="NAD-dependent epimerase/dehydratase" evidence="2">
    <location>
        <begin position="3"/>
        <end position="222"/>
    </location>
</feature>
<dbReference type="Pfam" id="PF01370">
    <property type="entry name" value="Epimerase"/>
    <property type="match status" value="1"/>
</dbReference>
<dbReference type="SUPFAM" id="SSF51735">
    <property type="entry name" value="NAD(P)-binding Rossmann-fold domains"/>
    <property type="match status" value="1"/>
</dbReference>
<dbReference type="Gene3D" id="3.40.50.720">
    <property type="entry name" value="NAD(P)-binding Rossmann-like Domain"/>
    <property type="match status" value="1"/>
</dbReference>
<evidence type="ECO:0000256" key="1">
    <source>
        <dbReference type="ARBA" id="ARBA00009353"/>
    </source>
</evidence>
<dbReference type="AlphaFoldDB" id="A0A432VXL1"/>
<dbReference type="Proteomes" id="UP000288212">
    <property type="component" value="Unassembled WGS sequence"/>
</dbReference>
<dbReference type="PANTHER" id="PTHR11092:SF0">
    <property type="entry name" value="EPIMERASE FAMILY PROTEIN SDR39U1"/>
    <property type="match status" value="1"/>
</dbReference>
<dbReference type="InterPro" id="IPR036291">
    <property type="entry name" value="NAD(P)-bd_dom_sf"/>
</dbReference>
<protein>
    <submittedName>
        <fullName evidence="4">TIGR01777 family protein</fullName>
    </submittedName>
</protein>
<evidence type="ECO:0000313" key="5">
    <source>
        <dbReference type="Proteomes" id="UP000288212"/>
    </source>
</evidence>
<dbReference type="PANTHER" id="PTHR11092">
    <property type="entry name" value="SUGAR NUCLEOTIDE EPIMERASE RELATED"/>
    <property type="match status" value="1"/>
</dbReference>
<dbReference type="EMBL" id="PIPI01000001">
    <property type="protein sequence ID" value="RUO21386.1"/>
    <property type="molecule type" value="Genomic_DNA"/>
</dbReference>
<dbReference type="OrthoDB" id="9801773at2"/>
<accession>A0A432VXL1</accession>
<gene>
    <name evidence="4" type="ORF">CWE06_00510</name>
</gene>
<dbReference type="CDD" id="cd05242">
    <property type="entry name" value="SDR_a8"/>
    <property type="match status" value="1"/>
</dbReference>
<reference evidence="4 5" key="1">
    <citation type="journal article" date="2011" name="Front. Microbiol.">
        <title>Genomic signatures of strain selection and enhancement in Bacillus atrophaeus var. globigii, a historical biowarfare simulant.</title>
        <authorList>
            <person name="Gibbons H.S."/>
            <person name="Broomall S.M."/>
            <person name="McNew L.A."/>
            <person name="Daligault H."/>
            <person name="Chapman C."/>
            <person name="Bruce D."/>
            <person name="Karavis M."/>
            <person name="Krepps M."/>
            <person name="McGregor P.A."/>
            <person name="Hong C."/>
            <person name="Park K.H."/>
            <person name="Akmal A."/>
            <person name="Feldman A."/>
            <person name="Lin J.S."/>
            <person name="Chang W.E."/>
            <person name="Higgs B.W."/>
            <person name="Demirev P."/>
            <person name="Lindquist J."/>
            <person name="Liem A."/>
            <person name="Fochler E."/>
            <person name="Read T.D."/>
            <person name="Tapia R."/>
            <person name="Johnson S."/>
            <person name="Bishop-Lilly K.A."/>
            <person name="Detter C."/>
            <person name="Han C."/>
            <person name="Sozhamannan S."/>
            <person name="Rosenzweig C.N."/>
            <person name="Skowronski E.W."/>
        </authorList>
    </citation>
    <scope>NUCLEOTIDE SEQUENCE [LARGE SCALE GENOMIC DNA]</scope>
    <source>
        <strain evidence="4 5">AK5</strain>
    </source>
</reference>
<dbReference type="PROSITE" id="PS51257">
    <property type="entry name" value="PROKAR_LIPOPROTEIN"/>
    <property type="match status" value="1"/>
</dbReference>
<dbReference type="InterPro" id="IPR010099">
    <property type="entry name" value="SDR39U1"/>
</dbReference>
<evidence type="ECO:0000259" key="2">
    <source>
        <dbReference type="Pfam" id="PF01370"/>
    </source>
</evidence>
<dbReference type="RefSeq" id="WP_126791467.1">
    <property type="nucleotide sequence ID" value="NZ_PIPI01000001.1"/>
</dbReference>
<dbReference type="Pfam" id="PF08338">
    <property type="entry name" value="DUF1731"/>
    <property type="match status" value="1"/>
</dbReference>
<sequence length="301" mass="33280">MRILMTGGTGLIGSCFIQRFSASHDFTVLARKPQAAARKLCKNVRVLASLSELEHLDLFDAVINLAGEPIADKRWSDAQKERIQNSRWQTTQKLVSLIQASARPPRIFISGSAIGYYGRQGSEPVTETQGVPHDEFSHELCARWEQIANSAASAETRVCLLRTGVVLAKHGGALKKMLPPFYFGLGGPIGHGQQMMSWIHLHDMVNAIEFLLTHDECAGAYNMTAPKPVSNEVFSKTIGQVLNRPTFMRVPAAAMRLIFGEMAEDLLLNGQAVLPERLHEAGFEFTYPELEPALRQLLKGE</sequence>
<comment type="similarity">
    <text evidence="1">Belongs to the NAD(P)-dependent epimerase/dehydratase family. SDR39U1 subfamily.</text>
</comment>
<dbReference type="NCBIfam" id="TIGR01777">
    <property type="entry name" value="yfcH"/>
    <property type="match status" value="1"/>
</dbReference>
<name>A0A432VXL1_9GAMM</name>
<evidence type="ECO:0000259" key="3">
    <source>
        <dbReference type="Pfam" id="PF08338"/>
    </source>
</evidence>
<feature type="domain" description="DUF1731" evidence="3">
    <location>
        <begin position="250"/>
        <end position="297"/>
    </location>
</feature>
<dbReference type="InterPro" id="IPR013549">
    <property type="entry name" value="DUF1731"/>
</dbReference>
<proteinExistence type="inferred from homology"/>
<dbReference type="InterPro" id="IPR001509">
    <property type="entry name" value="Epimerase_deHydtase"/>
</dbReference>